<sequence length="79" mass="9018">MINDGVTIEGLRDHVKSQVEIAYTMRRKALKEEGDSNEQWVEGRLDALMQILDVLDPQAADILREEDRRSRGPLADEPN</sequence>
<proteinExistence type="predicted"/>
<accession>A0A379M4Q4</accession>
<keyword evidence="2" id="KW-1185">Reference proteome</keyword>
<reference evidence="1 2" key="1">
    <citation type="submission" date="2018-06" db="EMBL/GenBank/DDBJ databases">
        <authorList>
            <consortium name="Pathogen Informatics"/>
            <person name="Doyle S."/>
        </authorList>
    </citation>
    <scope>NUCLEOTIDE SEQUENCE [LARGE SCALE GENOMIC DNA]</scope>
    <source>
        <strain evidence="1 2">NCTC13296</strain>
    </source>
</reference>
<evidence type="ECO:0000313" key="2">
    <source>
        <dbReference type="Proteomes" id="UP000254569"/>
    </source>
</evidence>
<name>A0A379M4Q4_9NOCA</name>
<dbReference type="Proteomes" id="UP000254569">
    <property type="component" value="Unassembled WGS sequence"/>
</dbReference>
<protein>
    <submittedName>
        <fullName evidence="1">Uncharacterized protein</fullName>
    </submittedName>
</protein>
<dbReference type="RefSeq" id="WP_064064456.1">
    <property type="nucleotide sequence ID" value="NZ_LPZN01000036.1"/>
</dbReference>
<organism evidence="1 2">
    <name type="scientific">Rhodococcus gordoniae</name>
    <dbReference type="NCBI Taxonomy" id="223392"/>
    <lineage>
        <taxon>Bacteria</taxon>
        <taxon>Bacillati</taxon>
        <taxon>Actinomycetota</taxon>
        <taxon>Actinomycetes</taxon>
        <taxon>Mycobacteriales</taxon>
        <taxon>Nocardiaceae</taxon>
        <taxon>Rhodococcus</taxon>
    </lineage>
</organism>
<evidence type="ECO:0000313" key="1">
    <source>
        <dbReference type="EMBL" id="SUE16613.1"/>
    </source>
</evidence>
<gene>
    <name evidence="1" type="ORF">NCTC13296_03499</name>
</gene>
<dbReference type="AlphaFoldDB" id="A0A379M4Q4"/>
<dbReference type="EMBL" id="UGVI01000001">
    <property type="protein sequence ID" value="SUE16613.1"/>
    <property type="molecule type" value="Genomic_DNA"/>
</dbReference>